<sequence length="637" mass="67345">MKKNLSSVVKFNAVVGSSFRAASATVRGDLSHVSEAYRTIKGQQEKLHRFAGFDMKGLAQARRDMKNAAKDLSRLEAELAATAKPSKKLTREFERAQRKAKRTSKAYHSQKNELSTLSRQLRRAGVNTRDLEGEFDRMGQEVAKAERKLKAMKGVLDADIGGSFRNVAGQVGRLGTAVGAGVGVVGTAVTMTNKLTSEQSALAQALGVSANGLAAWGGLAKEAGFDADTVGDLFEELNNKLGESAGLGEITPVTESLQILGLSFEELQGLKPEQQFERVAEAIQKLDDHAQAVSAADILMGGEANKFFGYLRSRKQGVGELLDQQKQLNVLSDEGREGAKKYNVAFGRFSTVVSSTTQEVFGLIGGALAPIVEKWGPKLADWVRENRDEFVKLGQSVERAVPVILSFGRGLFKVISFVGSAMNGLASIFGGFENLAIAVGVALTAKTAVGLFSFGQSLFAAGQAIAPLASAAIPGLIAGIKAVGFAMMSTPLGWIIGGVAALCAGVWRLVSVWDRLKKAFSTGGVWGAVKTFFGFGDDEEEPKKAVPGAAMQSAPKPMGQGFSVAPVTRASSPSAQAATAPLPMQTASKSQSVQVDVGGITVHAAPGQDPEAIADKVLEKFQALQRDAQNRALYDYA</sequence>
<keyword evidence="2" id="KW-0812">Transmembrane</keyword>
<dbReference type="RefSeq" id="WP_078684658.1">
    <property type="nucleotide sequence ID" value="NZ_FUYA01000004.1"/>
</dbReference>
<feature type="coiled-coil region" evidence="1">
    <location>
        <begin position="58"/>
        <end position="148"/>
    </location>
</feature>
<keyword evidence="5" id="KW-1185">Reference proteome</keyword>
<keyword evidence="1" id="KW-0175">Coiled coil</keyword>
<dbReference type="OrthoDB" id="5443872at2"/>
<feature type="domain" description="Phage tail tape measure protein" evidence="3">
    <location>
        <begin position="98"/>
        <end position="298"/>
    </location>
</feature>
<protein>
    <recommendedName>
        <fullName evidence="3">Phage tail tape measure protein domain-containing protein</fullName>
    </recommendedName>
</protein>
<evidence type="ECO:0000259" key="3">
    <source>
        <dbReference type="Pfam" id="PF10145"/>
    </source>
</evidence>
<organism evidence="4 5">
    <name type="scientific">Desulfobaculum bizertense DSM 18034</name>
    <dbReference type="NCBI Taxonomy" id="1121442"/>
    <lineage>
        <taxon>Bacteria</taxon>
        <taxon>Pseudomonadati</taxon>
        <taxon>Thermodesulfobacteriota</taxon>
        <taxon>Desulfovibrionia</taxon>
        <taxon>Desulfovibrionales</taxon>
        <taxon>Desulfovibrionaceae</taxon>
        <taxon>Desulfobaculum</taxon>
    </lineage>
</organism>
<dbReference type="Proteomes" id="UP000189733">
    <property type="component" value="Unassembled WGS sequence"/>
</dbReference>
<dbReference type="AlphaFoldDB" id="A0A1T4W0S2"/>
<evidence type="ECO:0000313" key="4">
    <source>
        <dbReference type="EMBL" id="SKA70874.1"/>
    </source>
</evidence>
<keyword evidence="2" id="KW-1133">Transmembrane helix</keyword>
<feature type="transmembrane region" description="Helical" evidence="2">
    <location>
        <begin position="492"/>
        <end position="510"/>
    </location>
</feature>
<gene>
    <name evidence="4" type="ORF">SAMN02745702_01354</name>
</gene>
<evidence type="ECO:0000256" key="2">
    <source>
        <dbReference type="SAM" id="Phobius"/>
    </source>
</evidence>
<dbReference type="STRING" id="1121442.SAMN02745702_01354"/>
<accession>A0A1T4W0S2</accession>
<dbReference type="EMBL" id="FUYA01000004">
    <property type="protein sequence ID" value="SKA70874.1"/>
    <property type="molecule type" value="Genomic_DNA"/>
</dbReference>
<dbReference type="InterPro" id="IPR010090">
    <property type="entry name" value="Phage_tape_meas"/>
</dbReference>
<proteinExistence type="predicted"/>
<dbReference type="Pfam" id="PF10145">
    <property type="entry name" value="PhageMin_Tail"/>
    <property type="match status" value="1"/>
</dbReference>
<evidence type="ECO:0000313" key="5">
    <source>
        <dbReference type="Proteomes" id="UP000189733"/>
    </source>
</evidence>
<feature type="transmembrane region" description="Helical" evidence="2">
    <location>
        <begin position="466"/>
        <end position="486"/>
    </location>
</feature>
<evidence type="ECO:0000256" key="1">
    <source>
        <dbReference type="SAM" id="Coils"/>
    </source>
</evidence>
<feature type="transmembrane region" description="Helical" evidence="2">
    <location>
        <begin position="411"/>
        <end position="429"/>
    </location>
</feature>
<reference evidence="4 5" key="1">
    <citation type="submission" date="2017-02" db="EMBL/GenBank/DDBJ databases">
        <authorList>
            <person name="Peterson S.W."/>
        </authorList>
    </citation>
    <scope>NUCLEOTIDE SEQUENCE [LARGE SCALE GENOMIC DNA]</scope>
    <source>
        <strain evidence="4 5">DSM 18034</strain>
    </source>
</reference>
<keyword evidence="2" id="KW-0472">Membrane</keyword>
<dbReference type="Gene3D" id="1.10.287.2610">
    <property type="match status" value="1"/>
</dbReference>
<name>A0A1T4W0S2_9BACT</name>